<comment type="caution">
    <text evidence="3">The sequence shown here is derived from an EMBL/GenBank/DDBJ whole genome shotgun (WGS) entry which is preliminary data.</text>
</comment>
<dbReference type="SUPFAM" id="SSF46689">
    <property type="entry name" value="Homeodomain-like"/>
    <property type="match status" value="1"/>
</dbReference>
<proteinExistence type="predicted"/>
<keyword evidence="4" id="KW-1185">Reference proteome</keyword>
<dbReference type="Proteomes" id="UP000248039">
    <property type="component" value="Unassembled WGS sequence"/>
</dbReference>
<organism evidence="3 4">
    <name type="scientific">Streptomyces tateyamensis</name>
    <dbReference type="NCBI Taxonomy" id="565073"/>
    <lineage>
        <taxon>Bacteria</taxon>
        <taxon>Bacillati</taxon>
        <taxon>Actinomycetota</taxon>
        <taxon>Actinomycetes</taxon>
        <taxon>Kitasatosporales</taxon>
        <taxon>Streptomycetaceae</taxon>
        <taxon>Streptomyces</taxon>
    </lineage>
</organism>
<dbReference type="Gene3D" id="1.10.357.10">
    <property type="entry name" value="Tetracycline Repressor, domain 2"/>
    <property type="match status" value="1"/>
</dbReference>
<reference evidence="3 4" key="1">
    <citation type="submission" date="2018-03" db="EMBL/GenBank/DDBJ databases">
        <title>Bioinformatic expansion and discovery of thiopeptide antibiotics.</title>
        <authorList>
            <person name="Schwalen C.J."/>
            <person name="Hudson G.A."/>
            <person name="Mitchell D.A."/>
        </authorList>
    </citation>
    <scope>NUCLEOTIDE SEQUENCE [LARGE SCALE GENOMIC DNA]</scope>
    <source>
        <strain evidence="3 4">ATCC 21389</strain>
    </source>
</reference>
<evidence type="ECO:0000313" key="4">
    <source>
        <dbReference type="Proteomes" id="UP000248039"/>
    </source>
</evidence>
<evidence type="ECO:0000259" key="2">
    <source>
        <dbReference type="Pfam" id="PF00440"/>
    </source>
</evidence>
<name>A0A2V4MVQ4_9ACTN</name>
<evidence type="ECO:0000256" key="1">
    <source>
        <dbReference type="ARBA" id="ARBA00023125"/>
    </source>
</evidence>
<dbReference type="InterPro" id="IPR009057">
    <property type="entry name" value="Homeodomain-like_sf"/>
</dbReference>
<accession>A0A2V4MVQ4</accession>
<dbReference type="AlphaFoldDB" id="A0A2V4MVQ4"/>
<dbReference type="Pfam" id="PF00440">
    <property type="entry name" value="TetR_N"/>
    <property type="match status" value="1"/>
</dbReference>
<dbReference type="GO" id="GO:0003677">
    <property type="term" value="F:DNA binding"/>
    <property type="evidence" value="ECO:0007669"/>
    <property type="project" value="UniProtKB-KW"/>
</dbReference>
<feature type="domain" description="HTH tetR-type" evidence="2">
    <location>
        <begin position="1"/>
        <end position="32"/>
    </location>
</feature>
<dbReference type="EMBL" id="PYBW01000388">
    <property type="protein sequence ID" value="PYC60996.1"/>
    <property type="molecule type" value="Genomic_DNA"/>
</dbReference>
<feature type="non-terminal residue" evidence="3">
    <location>
        <position position="1"/>
    </location>
</feature>
<dbReference type="InterPro" id="IPR001647">
    <property type="entry name" value="HTH_TetR"/>
</dbReference>
<keyword evidence="1" id="KW-0238">DNA-binding</keyword>
<gene>
    <name evidence="3" type="ORF">C7C46_33840</name>
</gene>
<sequence>EHGFDNVSTDRLGAAVGIAGPSLYKNFPTKADRLAAALLHSPLLLSPLLPSFLPFPPSPAPPLRQGLDAYRKFARRHHHYLGAMVS</sequence>
<dbReference type="RefSeq" id="WP_146259358.1">
    <property type="nucleotide sequence ID" value="NZ_PYBW01000388.1"/>
</dbReference>
<protein>
    <submittedName>
        <fullName evidence="3">TetR family transcriptional regulator</fullName>
    </submittedName>
</protein>
<dbReference type="OrthoDB" id="4456617at2"/>
<evidence type="ECO:0000313" key="3">
    <source>
        <dbReference type="EMBL" id="PYC60996.1"/>
    </source>
</evidence>
<feature type="non-terminal residue" evidence="3">
    <location>
        <position position="86"/>
    </location>
</feature>